<proteinExistence type="predicted"/>
<keyword evidence="3" id="KW-1185">Reference proteome</keyword>
<keyword evidence="1" id="KW-1133">Transmembrane helix</keyword>
<reference evidence="3" key="1">
    <citation type="journal article" date="2019" name="Int. J. Syst. Evol. Microbiol.">
        <title>The Global Catalogue of Microorganisms (GCM) 10K type strain sequencing project: providing services to taxonomists for standard genome sequencing and annotation.</title>
        <authorList>
            <consortium name="The Broad Institute Genomics Platform"/>
            <consortium name="The Broad Institute Genome Sequencing Center for Infectious Disease"/>
            <person name="Wu L."/>
            <person name="Ma J."/>
        </authorList>
    </citation>
    <scope>NUCLEOTIDE SEQUENCE [LARGE SCALE GENOMIC DNA]</scope>
    <source>
        <strain evidence="3">CCUG 43114</strain>
    </source>
</reference>
<dbReference type="EMBL" id="JBHSLD010000004">
    <property type="protein sequence ID" value="MFC5380004.1"/>
    <property type="molecule type" value="Genomic_DNA"/>
</dbReference>
<evidence type="ECO:0000313" key="3">
    <source>
        <dbReference type="Proteomes" id="UP001596122"/>
    </source>
</evidence>
<accession>A0ABW0GJN6</accession>
<feature type="transmembrane region" description="Helical" evidence="1">
    <location>
        <begin position="225"/>
        <end position="254"/>
    </location>
</feature>
<feature type="transmembrane region" description="Helical" evidence="1">
    <location>
        <begin position="284"/>
        <end position="308"/>
    </location>
</feature>
<organism evidence="2 3">
    <name type="scientific">Aquipuribacter nitratireducens</name>
    <dbReference type="NCBI Taxonomy" id="650104"/>
    <lineage>
        <taxon>Bacteria</taxon>
        <taxon>Bacillati</taxon>
        <taxon>Actinomycetota</taxon>
        <taxon>Actinomycetes</taxon>
        <taxon>Micrococcales</taxon>
        <taxon>Intrasporangiaceae</taxon>
        <taxon>Aquipuribacter</taxon>
    </lineage>
</organism>
<feature type="transmembrane region" description="Helical" evidence="1">
    <location>
        <begin position="314"/>
        <end position="334"/>
    </location>
</feature>
<gene>
    <name evidence="2" type="ORF">ACFPJ6_04295</name>
</gene>
<keyword evidence="1" id="KW-0472">Membrane</keyword>
<evidence type="ECO:0000313" key="2">
    <source>
        <dbReference type="EMBL" id="MFC5380004.1"/>
    </source>
</evidence>
<evidence type="ECO:0000256" key="1">
    <source>
        <dbReference type="SAM" id="Phobius"/>
    </source>
</evidence>
<keyword evidence="1" id="KW-0812">Transmembrane</keyword>
<dbReference type="Proteomes" id="UP001596122">
    <property type="component" value="Unassembled WGS sequence"/>
</dbReference>
<comment type="caution">
    <text evidence="2">The sequence shown here is derived from an EMBL/GenBank/DDBJ whole genome shotgun (WGS) entry which is preliminary data.</text>
</comment>
<protein>
    <submittedName>
        <fullName evidence="2">Uncharacterized protein</fullName>
    </submittedName>
</protein>
<sequence>MEHDGDAAVWARRLVDAGCVDEALTLEREDSAAALLDRALLALAGGSLDVAAVAVARLRESSGEVDREVLEWLDLVLAAARGEAAALPAVLARAQELHPSPAVDRLVLRAALGAGRADVAGAAADSVARAFPLDVELLAGVAAGKAAIGMLAEAVDTCRHCEALGYQGAGARAVDLLLAAGETGAAVQLAIAGARLSSTTEQRRVWRALASRVVPARNRRERLELVAGAVLFAVLVGFGGVVGGLAAAGIFSFYHRFLRPVGRDPRTEELVRAHRAGRAAHTRFPAIDALLGVAGFLAGLMGGAALLGHTQDPVVVATALLVPSLLLPVALVGGRRRLARLLARRAEQREQALRRRVCRCYGLLGVRGAAAREQLADHLVRLAATGGGARGGLTLLRCPTTGAHFIDVPGQQAVVAVPPRTERPVEAELPVGQYL</sequence>
<name>A0ABW0GJN6_9MICO</name>
<dbReference type="RefSeq" id="WP_340271435.1">
    <property type="nucleotide sequence ID" value="NZ_JBBEOG010000011.1"/>
</dbReference>